<keyword evidence="4 5" id="KW-0408">Iron</keyword>
<evidence type="ECO:0000256" key="2">
    <source>
        <dbReference type="ARBA" id="ARBA00022723"/>
    </source>
</evidence>
<dbReference type="GO" id="GO:0020037">
    <property type="term" value="F:heme binding"/>
    <property type="evidence" value="ECO:0007669"/>
    <property type="project" value="InterPro"/>
</dbReference>
<protein>
    <submittedName>
        <fullName evidence="7">Uncharacterized protein</fullName>
    </submittedName>
</protein>
<keyword evidence="6" id="KW-1133">Transmembrane helix</keyword>
<dbReference type="InterPro" id="IPR002401">
    <property type="entry name" value="Cyt_P450_E_grp-I"/>
</dbReference>
<keyword evidence="6" id="KW-0812">Transmembrane</keyword>
<evidence type="ECO:0000256" key="4">
    <source>
        <dbReference type="ARBA" id="ARBA00023004"/>
    </source>
</evidence>
<keyword evidence="3" id="KW-0560">Oxidoreductase</keyword>
<dbReference type="GO" id="GO:0005506">
    <property type="term" value="F:iron ion binding"/>
    <property type="evidence" value="ECO:0007669"/>
    <property type="project" value="InterPro"/>
</dbReference>
<feature type="binding site" description="axial binding residue" evidence="5">
    <location>
        <position position="457"/>
    </location>
    <ligand>
        <name>heme</name>
        <dbReference type="ChEBI" id="CHEBI:30413"/>
    </ligand>
    <ligandPart>
        <name>Fe</name>
        <dbReference type="ChEBI" id="CHEBI:18248"/>
    </ligandPart>
</feature>
<keyword evidence="5" id="KW-0349">Heme</keyword>
<dbReference type="SUPFAM" id="SSF48264">
    <property type="entry name" value="Cytochrome P450"/>
    <property type="match status" value="1"/>
</dbReference>
<name>A0A7I8L3W4_SPIIN</name>
<sequence length="517" mass="57062">MGSPAASSSSSSSRASSSSVGFLPLPCSSFVFFLLILRLLLGGLKRRLHGYGPRAYPVLGCLVSFFKNKHRLLDWYTELLAASPTQTIVVSRLGAVRTVVTANPANVEHILKTNFDNYPKGKPFTDMLGDLLGNGIFNADGELWHTQRKLASHEFTARLLRGIVVGSLEAEMEGRLAPILGAAADGGQAVDMQELFKRFAFDNICMISLGMDPGCLEPSMPESPLASALDTASGICASRGAAPVPAVWKLKRALGIGSERVLREKMAIIHNSIMELINRRKEGQLDGTVIGDDFLSKLISAGYAEEEVRDMVISFIMAGKDTTSSALTWLFWLLSRYPDVEQKLVEEATKRKGSLDYQTLKEMTWLEACLYESMRLYPPVAWDSKHAAGDDVLPDGIPVSSGDRVTYFPYGMGRMESLWGEDAAEFRPSRWLDREKKETVKMSAFKYPVFQGGPRVCLGKEMAFIQMKYVVVSVLRRFQLRPVSSVEPVFVPLMTAHMAGGLRAVVSWRCLEKSGHQ</sequence>
<keyword evidence="2 5" id="KW-0479">Metal-binding</keyword>
<evidence type="ECO:0000256" key="3">
    <source>
        <dbReference type="ARBA" id="ARBA00023002"/>
    </source>
</evidence>
<evidence type="ECO:0000313" key="8">
    <source>
        <dbReference type="Proteomes" id="UP000663760"/>
    </source>
</evidence>
<comment type="similarity">
    <text evidence="1">Belongs to the cytochrome P450 family.</text>
</comment>
<feature type="transmembrane region" description="Helical" evidence="6">
    <location>
        <begin position="20"/>
        <end position="41"/>
    </location>
</feature>
<evidence type="ECO:0000256" key="1">
    <source>
        <dbReference type="ARBA" id="ARBA00010617"/>
    </source>
</evidence>
<proteinExistence type="inferred from homology"/>
<organism evidence="7 8">
    <name type="scientific">Spirodela intermedia</name>
    <name type="common">Intermediate duckweed</name>
    <dbReference type="NCBI Taxonomy" id="51605"/>
    <lineage>
        <taxon>Eukaryota</taxon>
        <taxon>Viridiplantae</taxon>
        <taxon>Streptophyta</taxon>
        <taxon>Embryophyta</taxon>
        <taxon>Tracheophyta</taxon>
        <taxon>Spermatophyta</taxon>
        <taxon>Magnoliopsida</taxon>
        <taxon>Liliopsida</taxon>
        <taxon>Araceae</taxon>
        <taxon>Lemnoideae</taxon>
        <taxon>Spirodela</taxon>
    </lineage>
</organism>
<dbReference type="CDD" id="cd11064">
    <property type="entry name" value="CYP86A"/>
    <property type="match status" value="1"/>
</dbReference>
<dbReference type="Gene3D" id="1.10.630.10">
    <property type="entry name" value="Cytochrome P450"/>
    <property type="match status" value="1"/>
</dbReference>
<dbReference type="Pfam" id="PF00067">
    <property type="entry name" value="p450"/>
    <property type="match status" value="1"/>
</dbReference>
<evidence type="ECO:0000313" key="7">
    <source>
        <dbReference type="EMBL" id="CAA7404703.1"/>
    </source>
</evidence>
<dbReference type="PANTHER" id="PTHR24296">
    <property type="entry name" value="CYTOCHROME P450"/>
    <property type="match status" value="1"/>
</dbReference>
<dbReference type="Proteomes" id="UP000663760">
    <property type="component" value="Chromosome 11"/>
</dbReference>
<keyword evidence="6" id="KW-0472">Membrane</keyword>
<evidence type="ECO:0000256" key="6">
    <source>
        <dbReference type="SAM" id="Phobius"/>
    </source>
</evidence>
<dbReference type="OrthoDB" id="1470350at2759"/>
<dbReference type="InterPro" id="IPR036396">
    <property type="entry name" value="Cyt_P450_sf"/>
</dbReference>
<dbReference type="GO" id="GO:0016705">
    <property type="term" value="F:oxidoreductase activity, acting on paired donors, with incorporation or reduction of molecular oxygen"/>
    <property type="evidence" value="ECO:0007669"/>
    <property type="project" value="InterPro"/>
</dbReference>
<dbReference type="GO" id="GO:0004497">
    <property type="term" value="F:monooxygenase activity"/>
    <property type="evidence" value="ECO:0007669"/>
    <property type="project" value="InterPro"/>
</dbReference>
<reference evidence="7" key="1">
    <citation type="submission" date="2020-02" db="EMBL/GenBank/DDBJ databases">
        <authorList>
            <person name="Scholz U."/>
            <person name="Mascher M."/>
            <person name="Fiebig A."/>
        </authorList>
    </citation>
    <scope>NUCLEOTIDE SEQUENCE</scope>
</reference>
<dbReference type="PRINTS" id="PR00385">
    <property type="entry name" value="P450"/>
</dbReference>
<gene>
    <name evidence="7" type="ORF">SI8410_11015381</name>
</gene>
<dbReference type="PRINTS" id="PR00463">
    <property type="entry name" value="EP450I"/>
</dbReference>
<accession>A0A7I8L3W4</accession>
<dbReference type="EMBL" id="LR746274">
    <property type="protein sequence ID" value="CAA7404703.1"/>
    <property type="molecule type" value="Genomic_DNA"/>
</dbReference>
<dbReference type="AlphaFoldDB" id="A0A7I8L3W4"/>
<comment type="cofactor">
    <cofactor evidence="5">
        <name>heme</name>
        <dbReference type="ChEBI" id="CHEBI:30413"/>
    </cofactor>
</comment>
<evidence type="ECO:0000256" key="5">
    <source>
        <dbReference type="PIRSR" id="PIRSR602401-1"/>
    </source>
</evidence>
<keyword evidence="8" id="KW-1185">Reference proteome</keyword>
<dbReference type="InterPro" id="IPR001128">
    <property type="entry name" value="Cyt_P450"/>
</dbReference>